<comment type="caution">
    <text evidence="4">The sequence shown here is derived from an EMBL/GenBank/DDBJ whole genome shotgun (WGS) entry which is preliminary data.</text>
</comment>
<dbReference type="PANTHER" id="PTHR34220">
    <property type="entry name" value="SENSOR HISTIDINE KINASE YPDA"/>
    <property type="match status" value="1"/>
</dbReference>
<evidence type="ECO:0000256" key="1">
    <source>
        <dbReference type="SAM" id="Phobius"/>
    </source>
</evidence>
<dbReference type="SUPFAM" id="SSF55874">
    <property type="entry name" value="ATPase domain of HSP90 chaperone/DNA topoisomerase II/histidine kinase"/>
    <property type="match status" value="1"/>
</dbReference>
<dbReference type="Pfam" id="PF06580">
    <property type="entry name" value="His_kinase"/>
    <property type="match status" value="1"/>
</dbReference>
<dbReference type="InterPro" id="IPR010559">
    <property type="entry name" value="Sig_transdc_His_kin_internal"/>
</dbReference>
<proteinExistence type="predicted"/>
<keyword evidence="1" id="KW-0472">Membrane</keyword>
<sequence>MARTQLAKIKWWRVALAWGLFTVFMVLLVYVQAQASVHPLPWRTVVLGPLLDCVSWMVLTPVVFWLAAHFDLTTPPHRLPRLLLHAGASFGLTLLQRALSRTGLALLAVPGVHLDWSALLATVNVWVPLYWMLLFVAYALELYDKFRRRTLDAASLEIQLVQAQLQALKMQLNPHFLFNTLNTVTALIADDPAAAQRMTAKLGAFLRAVLDNTDEQQVPLAQELRLTELYLEMEQIRFADRLTVTYQVDAAALPALVPNLLLQPLVENAMKHGLATTAGPGRLHIEAQRQGQRLVLQVHDNGRGAPSAEARGVGLRNSEERLRTLYGTHYALAIQTAPAEGFTVRIELPLAFLLVT</sequence>
<keyword evidence="1" id="KW-1133">Transmembrane helix</keyword>
<feature type="transmembrane region" description="Helical" evidence="1">
    <location>
        <begin position="12"/>
        <end position="33"/>
    </location>
</feature>
<evidence type="ECO:0000313" key="4">
    <source>
        <dbReference type="EMBL" id="MVN79244.1"/>
    </source>
</evidence>
<feature type="domain" description="Signal transduction histidine kinase internal region" evidence="3">
    <location>
        <begin position="163"/>
        <end position="242"/>
    </location>
</feature>
<gene>
    <name evidence="4" type="ORF">GO988_23170</name>
</gene>
<evidence type="ECO:0000259" key="2">
    <source>
        <dbReference type="Pfam" id="PF02518"/>
    </source>
</evidence>
<dbReference type="GO" id="GO:0016020">
    <property type="term" value="C:membrane"/>
    <property type="evidence" value="ECO:0007669"/>
    <property type="project" value="InterPro"/>
</dbReference>
<keyword evidence="1" id="KW-0812">Transmembrane</keyword>
<reference evidence="4 5" key="1">
    <citation type="submission" date="2019-12" db="EMBL/GenBank/DDBJ databases">
        <title>Hymenobacter sp. HMF4947 Genome sequencing and assembly.</title>
        <authorList>
            <person name="Kang H."/>
            <person name="Cha I."/>
            <person name="Kim H."/>
            <person name="Joh K."/>
        </authorList>
    </citation>
    <scope>NUCLEOTIDE SEQUENCE [LARGE SCALE GENOMIC DNA]</scope>
    <source>
        <strain evidence="4 5">HMF4947</strain>
    </source>
</reference>
<dbReference type="RefSeq" id="WP_157570020.1">
    <property type="nucleotide sequence ID" value="NZ_WQKZ01000012.1"/>
</dbReference>
<feature type="transmembrane region" description="Helical" evidence="1">
    <location>
        <begin position="82"/>
        <end position="99"/>
    </location>
</feature>
<dbReference type="Pfam" id="PF02518">
    <property type="entry name" value="HATPase_c"/>
    <property type="match status" value="1"/>
</dbReference>
<dbReference type="Proteomes" id="UP000441336">
    <property type="component" value="Unassembled WGS sequence"/>
</dbReference>
<evidence type="ECO:0000259" key="3">
    <source>
        <dbReference type="Pfam" id="PF06580"/>
    </source>
</evidence>
<dbReference type="PANTHER" id="PTHR34220:SF7">
    <property type="entry name" value="SENSOR HISTIDINE KINASE YPDA"/>
    <property type="match status" value="1"/>
</dbReference>
<evidence type="ECO:0000313" key="5">
    <source>
        <dbReference type="Proteomes" id="UP000441336"/>
    </source>
</evidence>
<protein>
    <recommendedName>
        <fullName evidence="6">Sensor histidine kinase</fullName>
    </recommendedName>
</protein>
<organism evidence="4 5">
    <name type="scientific">Hymenobacter ginkgonis</name>
    <dbReference type="NCBI Taxonomy" id="2682976"/>
    <lineage>
        <taxon>Bacteria</taxon>
        <taxon>Pseudomonadati</taxon>
        <taxon>Bacteroidota</taxon>
        <taxon>Cytophagia</taxon>
        <taxon>Cytophagales</taxon>
        <taxon>Hymenobacteraceae</taxon>
        <taxon>Hymenobacter</taxon>
    </lineage>
</organism>
<keyword evidence="5" id="KW-1185">Reference proteome</keyword>
<feature type="transmembrane region" description="Helical" evidence="1">
    <location>
        <begin position="45"/>
        <end position="70"/>
    </location>
</feature>
<evidence type="ECO:0008006" key="6">
    <source>
        <dbReference type="Google" id="ProtNLM"/>
    </source>
</evidence>
<feature type="domain" description="Histidine kinase/HSP90-like ATPase" evidence="2">
    <location>
        <begin position="261"/>
        <end position="350"/>
    </location>
</feature>
<dbReference type="GO" id="GO:0000155">
    <property type="term" value="F:phosphorelay sensor kinase activity"/>
    <property type="evidence" value="ECO:0007669"/>
    <property type="project" value="InterPro"/>
</dbReference>
<dbReference type="InterPro" id="IPR036890">
    <property type="entry name" value="HATPase_C_sf"/>
</dbReference>
<feature type="transmembrane region" description="Helical" evidence="1">
    <location>
        <begin position="119"/>
        <end position="140"/>
    </location>
</feature>
<dbReference type="AlphaFoldDB" id="A0A7K1TLF4"/>
<dbReference type="InterPro" id="IPR003594">
    <property type="entry name" value="HATPase_dom"/>
</dbReference>
<dbReference type="InterPro" id="IPR050640">
    <property type="entry name" value="Bact_2-comp_sensor_kinase"/>
</dbReference>
<dbReference type="Gene3D" id="3.30.565.10">
    <property type="entry name" value="Histidine kinase-like ATPase, C-terminal domain"/>
    <property type="match status" value="1"/>
</dbReference>
<name>A0A7K1TLF4_9BACT</name>
<dbReference type="EMBL" id="WQKZ01000012">
    <property type="protein sequence ID" value="MVN79244.1"/>
    <property type="molecule type" value="Genomic_DNA"/>
</dbReference>
<accession>A0A7K1TLF4</accession>